<evidence type="ECO:0000256" key="5">
    <source>
        <dbReference type="ARBA" id="ARBA00022989"/>
    </source>
</evidence>
<dbReference type="Pfam" id="PF09594">
    <property type="entry name" value="GT87"/>
    <property type="match status" value="1"/>
</dbReference>
<evidence type="ECO:0000256" key="2">
    <source>
        <dbReference type="ARBA" id="ARBA00022475"/>
    </source>
</evidence>
<feature type="transmembrane region" description="Helical" evidence="9">
    <location>
        <begin position="148"/>
        <end position="164"/>
    </location>
</feature>
<feature type="compositionally biased region" description="Basic and acidic residues" evidence="8">
    <location>
        <begin position="1"/>
        <end position="23"/>
    </location>
</feature>
<dbReference type="InterPro" id="IPR018584">
    <property type="entry name" value="GT87"/>
</dbReference>
<dbReference type="GO" id="GO:0016758">
    <property type="term" value="F:hexosyltransferase activity"/>
    <property type="evidence" value="ECO:0007669"/>
    <property type="project" value="InterPro"/>
</dbReference>
<evidence type="ECO:0000256" key="4">
    <source>
        <dbReference type="ARBA" id="ARBA00022692"/>
    </source>
</evidence>
<sequence length="444" mass="47861">MAKQGDREPVTHSTEAHGRERPALWRTPPTVPGRPRADRRLLLAGLLLVVSLAAFTALCLSMAVPMADMQVYRAEGAAAVDGTDLYGFTVTEWNLPATYPPFAALLFVPTTWLPVPLLKLAFMGGNLLLLGLLAHLSCRATGWPRARGSRWVVVLLAMALGLWLEPVFQTMLYGQINLLLAVLVLWDLSRPDGARGKGIAIGVAAGIKLTPAIFAVYLLLTGRRKEAAVAAAGFAGTALLGALALPGATVDYWTRCVFDTSRIGKVWIVDNQSLQGFAARVLHTAHPGAVWAVAALVVACAGLAVSVRMGRLGREAWGVVCCAVTALLITPISWSHHWVWCVPMLILLAAEAPRWALRVAAVVFLARTLWIVPKAGDLDLHLAWWLQPFASPYPVLGLFFLAAVALRFRPGSPTMATLTAKGRPTRITRVGRPQRSEPAVSPRD</sequence>
<evidence type="ECO:0000313" key="10">
    <source>
        <dbReference type="EMBL" id="SNS75235.1"/>
    </source>
</evidence>
<comment type="similarity">
    <text evidence="7">Belongs to the glycosyltransferase 87 family.</text>
</comment>
<evidence type="ECO:0000256" key="3">
    <source>
        <dbReference type="ARBA" id="ARBA00022679"/>
    </source>
</evidence>
<reference evidence="10 11" key="1">
    <citation type="submission" date="2017-06" db="EMBL/GenBank/DDBJ databases">
        <authorList>
            <person name="Kim H.J."/>
            <person name="Triplett B.A."/>
        </authorList>
    </citation>
    <scope>NUCLEOTIDE SEQUENCE [LARGE SCALE GENOMIC DNA]</scope>
    <source>
        <strain evidence="10 11">CGMCC 4.1858</strain>
    </source>
</reference>
<comment type="subcellular location">
    <subcellularLocation>
        <location evidence="1">Cell membrane</location>
        <topology evidence="1">Multi-pass membrane protein</topology>
    </subcellularLocation>
</comment>
<keyword evidence="11" id="KW-1185">Reference proteome</keyword>
<evidence type="ECO:0000256" key="6">
    <source>
        <dbReference type="ARBA" id="ARBA00023136"/>
    </source>
</evidence>
<evidence type="ECO:0000256" key="9">
    <source>
        <dbReference type="SAM" id="Phobius"/>
    </source>
</evidence>
<feature type="transmembrane region" description="Helical" evidence="9">
    <location>
        <begin position="41"/>
        <end position="64"/>
    </location>
</feature>
<keyword evidence="3 10" id="KW-0808">Transferase</keyword>
<evidence type="ECO:0000256" key="1">
    <source>
        <dbReference type="ARBA" id="ARBA00004651"/>
    </source>
</evidence>
<feature type="transmembrane region" description="Helical" evidence="9">
    <location>
        <begin position="289"/>
        <end position="310"/>
    </location>
</feature>
<feature type="transmembrane region" description="Helical" evidence="9">
    <location>
        <begin position="227"/>
        <end position="245"/>
    </location>
</feature>
<evidence type="ECO:0000256" key="8">
    <source>
        <dbReference type="SAM" id="MobiDB-lite"/>
    </source>
</evidence>
<feature type="transmembrane region" description="Helical" evidence="9">
    <location>
        <begin position="316"/>
        <end position="334"/>
    </location>
</feature>
<keyword evidence="5 9" id="KW-1133">Transmembrane helix</keyword>
<evidence type="ECO:0000256" key="7">
    <source>
        <dbReference type="ARBA" id="ARBA00024033"/>
    </source>
</evidence>
<name>A0A239H279_9ACTN</name>
<evidence type="ECO:0000313" key="11">
    <source>
        <dbReference type="Proteomes" id="UP000198280"/>
    </source>
</evidence>
<keyword evidence="4 9" id="KW-0812">Transmembrane</keyword>
<dbReference type="AlphaFoldDB" id="A0A239H279"/>
<accession>A0A239H279</accession>
<feature type="region of interest" description="Disordered" evidence="8">
    <location>
        <begin position="1"/>
        <end position="32"/>
    </location>
</feature>
<organism evidence="10 11">
    <name type="scientific">Actinacidiphila glaucinigra</name>
    <dbReference type="NCBI Taxonomy" id="235986"/>
    <lineage>
        <taxon>Bacteria</taxon>
        <taxon>Bacillati</taxon>
        <taxon>Actinomycetota</taxon>
        <taxon>Actinomycetes</taxon>
        <taxon>Kitasatosporales</taxon>
        <taxon>Streptomycetaceae</taxon>
        <taxon>Actinacidiphila</taxon>
    </lineage>
</organism>
<proteinExistence type="inferred from homology"/>
<dbReference type="EMBL" id="FZOF01000008">
    <property type="protein sequence ID" value="SNS75235.1"/>
    <property type="molecule type" value="Genomic_DNA"/>
</dbReference>
<keyword evidence="2" id="KW-1003">Cell membrane</keyword>
<keyword evidence="6 9" id="KW-0472">Membrane</keyword>
<dbReference type="GO" id="GO:0005886">
    <property type="term" value="C:plasma membrane"/>
    <property type="evidence" value="ECO:0007669"/>
    <property type="project" value="UniProtKB-SubCell"/>
</dbReference>
<keyword evidence="10" id="KW-0328">Glycosyltransferase</keyword>
<feature type="transmembrane region" description="Helical" evidence="9">
    <location>
        <begin position="384"/>
        <end position="406"/>
    </location>
</feature>
<gene>
    <name evidence="10" type="ORF">SAMN05216252_108150</name>
</gene>
<dbReference type="Proteomes" id="UP000198280">
    <property type="component" value="Unassembled WGS sequence"/>
</dbReference>
<feature type="transmembrane region" description="Helical" evidence="9">
    <location>
        <begin position="117"/>
        <end position="136"/>
    </location>
</feature>
<protein>
    <submittedName>
        <fullName evidence="10">Alpha-1,2-mannosyltransferase</fullName>
    </submittedName>
</protein>
<feature type="transmembrane region" description="Helical" evidence="9">
    <location>
        <begin position="200"/>
        <end position="221"/>
    </location>
</feature>